<feature type="region of interest" description="Disordered" evidence="1">
    <location>
        <begin position="143"/>
        <end position="165"/>
    </location>
</feature>
<dbReference type="Proteomes" id="UP001431010">
    <property type="component" value="Chromosome"/>
</dbReference>
<keyword evidence="3" id="KW-1185">Reference proteome</keyword>
<accession>A0ABY3RGA7</accession>
<gene>
    <name evidence="2" type="ORF">LQG66_08655</name>
</gene>
<dbReference type="EMBL" id="CP088156">
    <property type="protein sequence ID" value="UFZ06351.1"/>
    <property type="molecule type" value="Genomic_DNA"/>
</dbReference>
<protein>
    <submittedName>
        <fullName evidence="2">Uncharacterized protein</fullName>
    </submittedName>
</protein>
<sequence length="165" mass="18371">MGGDSKIVLVEDKIASVIDVLSWRELASYPVAVPEPGFYGMTSYSRVGARLRVINHNFADGTFALADFNLLTGQHLASWHRTVYTELCGKPMCPFDMGDERHVAIADPTRKIWILNAETGETATDSVGTITPTVAVEDLHPQRRQTVQAHEQIPPQKNKQERRQA</sequence>
<organism evidence="2 3">
    <name type="scientific">Bradyrhizobium ontarionense</name>
    <dbReference type="NCBI Taxonomy" id="2898149"/>
    <lineage>
        <taxon>Bacteria</taxon>
        <taxon>Pseudomonadati</taxon>
        <taxon>Pseudomonadota</taxon>
        <taxon>Alphaproteobacteria</taxon>
        <taxon>Hyphomicrobiales</taxon>
        <taxon>Nitrobacteraceae</taxon>
        <taxon>Bradyrhizobium</taxon>
    </lineage>
</organism>
<name>A0ABY3RGA7_9BRAD</name>
<evidence type="ECO:0000313" key="3">
    <source>
        <dbReference type="Proteomes" id="UP001431010"/>
    </source>
</evidence>
<dbReference type="RefSeq" id="WP_231325427.1">
    <property type="nucleotide sequence ID" value="NZ_CP088156.1"/>
</dbReference>
<reference evidence="2" key="1">
    <citation type="journal article" date="2024" name="Antonie Van Leeuwenhoek">
        <title>Bradyrhizobium ontarionense sp. nov., a novel bacterial symbiont isolated from Aeschynomene indica (Indian jointvetch), harbours photosynthesis, nitrogen fixation and nitrous oxide (N2O) reductase genes.</title>
        <authorList>
            <person name="Bromfield E.S.P."/>
            <person name="Cloutier S."/>
        </authorList>
    </citation>
    <scope>NUCLEOTIDE SEQUENCE</scope>
    <source>
        <strain evidence="2">A19</strain>
    </source>
</reference>
<proteinExistence type="predicted"/>
<evidence type="ECO:0000256" key="1">
    <source>
        <dbReference type="SAM" id="MobiDB-lite"/>
    </source>
</evidence>
<evidence type="ECO:0000313" key="2">
    <source>
        <dbReference type="EMBL" id="UFZ06351.1"/>
    </source>
</evidence>